<reference evidence="1 2" key="1">
    <citation type="journal article" date="2016" name="Nat. Commun.">
        <title>Thousands of microbial genomes shed light on interconnected biogeochemical processes in an aquifer system.</title>
        <authorList>
            <person name="Anantharaman K."/>
            <person name="Brown C.T."/>
            <person name="Hug L.A."/>
            <person name="Sharon I."/>
            <person name="Castelle C.J."/>
            <person name="Probst A.J."/>
            <person name="Thomas B.C."/>
            <person name="Singh A."/>
            <person name="Wilkins M.J."/>
            <person name="Karaoz U."/>
            <person name="Brodie E.L."/>
            <person name="Williams K.H."/>
            <person name="Hubbard S.S."/>
            <person name="Banfield J.F."/>
        </authorList>
    </citation>
    <scope>NUCLEOTIDE SEQUENCE [LARGE SCALE GENOMIC DNA]</scope>
</reference>
<dbReference type="EMBL" id="MGFX01000001">
    <property type="protein sequence ID" value="OGM15678.1"/>
    <property type="molecule type" value="Genomic_DNA"/>
</dbReference>
<evidence type="ECO:0000313" key="1">
    <source>
        <dbReference type="EMBL" id="OGM15678.1"/>
    </source>
</evidence>
<protein>
    <submittedName>
        <fullName evidence="1">Uncharacterized protein</fullName>
    </submittedName>
</protein>
<organism evidence="1 2">
    <name type="scientific">Candidatus Woesebacteria bacterium RBG_16_42_24</name>
    <dbReference type="NCBI Taxonomy" id="1802485"/>
    <lineage>
        <taxon>Bacteria</taxon>
        <taxon>Candidatus Woeseibacteriota</taxon>
    </lineage>
</organism>
<sequence>MGPAMRRLHELVSEYPFRSPNCSTRTLVSAGVEETKHERLACASRANEWVMSTCGRPSFVNFLDEQEIDKNLWTSKE</sequence>
<dbReference type="Proteomes" id="UP000177382">
    <property type="component" value="Unassembled WGS sequence"/>
</dbReference>
<accession>A0A1F7XMS9</accession>
<gene>
    <name evidence="1" type="ORF">A2V97_02745</name>
</gene>
<name>A0A1F7XMS9_9BACT</name>
<proteinExistence type="predicted"/>
<evidence type="ECO:0000313" key="2">
    <source>
        <dbReference type="Proteomes" id="UP000177382"/>
    </source>
</evidence>
<comment type="caution">
    <text evidence="1">The sequence shown here is derived from an EMBL/GenBank/DDBJ whole genome shotgun (WGS) entry which is preliminary data.</text>
</comment>
<dbReference type="AlphaFoldDB" id="A0A1F7XMS9"/>